<dbReference type="InterPro" id="IPR004477">
    <property type="entry name" value="ComEC_N"/>
</dbReference>
<sequence>MIAPQGWTARMPDLRGAPLFLPTLAWLTGLLLARTLPSGEDLFPRWTLFFLIWTLPVMAALGFGVPRTANRRLPLLGLIALLGAVRGTLQPTPALPPDLAAAMAEGAEVTVEGIVADDPAGRGAGSRFRLRPEGGTALLQVDLEEGRPRYGDRLRLTGRIRPPEVRPEVDMREVLARHGVLGQMRAREWTRVRAGEGNSLLRGLYAARGFLRDRLRELLPDPEAGLLIGILLGDESGIPWPVEQAFARSGLSHIVAISGYNITLLTALALALFTRLLGRRAALWATLFLIPLYTLFVGAAASVVRAALMGALTLIALMLGRSHDALNALSLSAFAMTLWDPLALDDVGFQLSFAATLGLLFLAPPLEGWAREGTARLLRDPEAGALVEAVREALLVSLAAQIATAPLMLYHFRELSLIAPLANLLVLPVQPLLMALGIAAALGAAALGPLAAPLGWAAWWPLAWTIRVADLTARWPLATLRVAPGYLEGMLLFYGGALSALLLRAYGLSFQEAILRLRPHQPALRALGWIGALGAIAFTYLPDHRAKLVLFEGGDLLLVESPEGHRALWLWGIREASLAGLGRWLGPFDPHLDLLILEDSAKPALPSALRQRYPVRQILGEGAPPPTGLRIEMGSLILENREDGWLLRMGSQRILIARRRPNGEVPRVDLVVYRGDERTGLAIAQGWQAWGLLVGGSPAGGAAGAVSGLRQLRHAGGREWVTAWTDGRVWWFGSGR</sequence>
<feature type="domain" description="ComEC/Rec2-related protein" evidence="7">
    <location>
        <begin position="230"/>
        <end position="504"/>
    </location>
</feature>
<evidence type="ECO:0000259" key="8">
    <source>
        <dbReference type="Pfam" id="PF13567"/>
    </source>
</evidence>
<feature type="transmembrane region" description="Helical" evidence="6">
    <location>
        <begin position="293"/>
        <end position="319"/>
    </location>
</feature>
<keyword evidence="2" id="KW-1003">Cell membrane</keyword>
<dbReference type="PANTHER" id="PTHR30619:SF7">
    <property type="entry name" value="BETA-LACTAMASE DOMAIN PROTEIN"/>
    <property type="match status" value="1"/>
</dbReference>
<dbReference type="NCBIfam" id="TIGR00360">
    <property type="entry name" value="ComEC_N-term"/>
    <property type="match status" value="1"/>
</dbReference>
<dbReference type="EMBL" id="FYEK01000015">
    <property type="protein sequence ID" value="SNB61634.1"/>
    <property type="molecule type" value="Genomic_DNA"/>
</dbReference>
<accession>A0A212QQ68</accession>
<keyword evidence="4 6" id="KW-1133">Transmembrane helix</keyword>
<evidence type="ECO:0000259" key="7">
    <source>
        <dbReference type="Pfam" id="PF03772"/>
    </source>
</evidence>
<keyword evidence="3 6" id="KW-0812">Transmembrane</keyword>
<gene>
    <name evidence="9" type="ORF">SAMN02746019_00003600</name>
</gene>
<dbReference type="PANTHER" id="PTHR30619">
    <property type="entry name" value="DNA INTERNALIZATION/COMPETENCE PROTEIN COMEC/REC2"/>
    <property type="match status" value="1"/>
</dbReference>
<feature type="transmembrane region" description="Helical" evidence="6">
    <location>
        <begin position="350"/>
        <end position="370"/>
    </location>
</feature>
<dbReference type="InterPro" id="IPR025405">
    <property type="entry name" value="DUF4131"/>
</dbReference>
<feature type="transmembrane region" description="Helical" evidence="6">
    <location>
        <begin position="43"/>
        <end position="65"/>
    </location>
</feature>
<evidence type="ECO:0000256" key="2">
    <source>
        <dbReference type="ARBA" id="ARBA00022475"/>
    </source>
</evidence>
<dbReference type="AlphaFoldDB" id="A0A212QQ68"/>
<dbReference type="OrthoDB" id="9761531at2"/>
<feature type="transmembrane region" description="Helical" evidence="6">
    <location>
        <begin position="326"/>
        <end position="344"/>
    </location>
</feature>
<evidence type="ECO:0000313" key="10">
    <source>
        <dbReference type="Proteomes" id="UP000197025"/>
    </source>
</evidence>
<evidence type="ECO:0000256" key="3">
    <source>
        <dbReference type="ARBA" id="ARBA00022692"/>
    </source>
</evidence>
<dbReference type="GO" id="GO:0005886">
    <property type="term" value="C:plasma membrane"/>
    <property type="evidence" value="ECO:0007669"/>
    <property type="project" value="UniProtKB-SubCell"/>
</dbReference>
<dbReference type="InParanoid" id="A0A212QQ68"/>
<dbReference type="Proteomes" id="UP000197025">
    <property type="component" value="Unassembled WGS sequence"/>
</dbReference>
<keyword evidence="5 6" id="KW-0472">Membrane</keyword>
<organism evidence="9 10">
    <name type="scientific">Thermoflexus hugenholtzii JAD2</name>
    <dbReference type="NCBI Taxonomy" id="877466"/>
    <lineage>
        <taxon>Bacteria</taxon>
        <taxon>Bacillati</taxon>
        <taxon>Chloroflexota</taxon>
        <taxon>Thermoflexia</taxon>
        <taxon>Thermoflexales</taxon>
        <taxon>Thermoflexaceae</taxon>
        <taxon>Thermoflexus</taxon>
    </lineage>
</organism>
<feature type="transmembrane region" description="Helical" evidence="6">
    <location>
        <begin position="523"/>
        <end position="541"/>
    </location>
</feature>
<dbReference type="Pfam" id="PF13567">
    <property type="entry name" value="DUF4131"/>
    <property type="match status" value="1"/>
</dbReference>
<evidence type="ECO:0000256" key="4">
    <source>
        <dbReference type="ARBA" id="ARBA00022989"/>
    </source>
</evidence>
<evidence type="ECO:0000313" key="9">
    <source>
        <dbReference type="EMBL" id="SNB61634.1"/>
    </source>
</evidence>
<feature type="transmembrane region" description="Helical" evidence="6">
    <location>
        <begin position="432"/>
        <end position="462"/>
    </location>
</feature>
<reference evidence="10" key="1">
    <citation type="submission" date="2017-06" db="EMBL/GenBank/DDBJ databases">
        <authorList>
            <person name="Varghese N."/>
            <person name="Submissions S."/>
        </authorList>
    </citation>
    <scope>NUCLEOTIDE SEQUENCE [LARGE SCALE GENOMIC DNA]</scope>
    <source>
        <strain evidence="10">JAD2</strain>
    </source>
</reference>
<feature type="domain" description="DUF4131" evidence="8">
    <location>
        <begin position="47"/>
        <end position="188"/>
    </location>
</feature>
<dbReference type="InterPro" id="IPR052159">
    <property type="entry name" value="Competence_DNA_uptake"/>
</dbReference>
<protein>
    <submittedName>
        <fullName evidence="9">Competence protein ComEC</fullName>
    </submittedName>
</protein>
<evidence type="ECO:0000256" key="5">
    <source>
        <dbReference type="ARBA" id="ARBA00023136"/>
    </source>
</evidence>
<dbReference type="RefSeq" id="WP_159461568.1">
    <property type="nucleotide sequence ID" value="NZ_FYEK01000015.1"/>
</dbReference>
<comment type="subcellular location">
    <subcellularLocation>
        <location evidence="1">Cell membrane</location>
        <topology evidence="1">Multi-pass membrane protein</topology>
    </subcellularLocation>
</comment>
<keyword evidence="10" id="KW-1185">Reference proteome</keyword>
<feature type="transmembrane region" description="Helical" evidence="6">
    <location>
        <begin position="483"/>
        <end position="503"/>
    </location>
</feature>
<feature type="transmembrane region" description="Helical" evidence="6">
    <location>
        <begin position="254"/>
        <end position="273"/>
    </location>
</feature>
<name>A0A212QQ68_9CHLR</name>
<evidence type="ECO:0000256" key="1">
    <source>
        <dbReference type="ARBA" id="ARBA00004651"/>
    </source>
</evidence>
<evidence type="ECO:0000256" key="6">
    <source>
        <dbReference type="SAM" id="Phobius"/>
    </source>
</evidence>
<dbReference type="Pfam" id="PF03772">
    <property type="entry name" value="Competence"/>
    <property type="match status" value="1"/>
</dbReference>
<proteinExistence type="predicted"/>